<keyword evidence="2" id="KW-0813">Transport</keyword>
<evidence type="ECO:0000313" key="9">
    <source>
        <dbReference type="EMBL" id="MBH8561889.1"/>
    </source>
</evidence>
<dbReference type="PANTHER" id="PTHR43266:SF2">
    <property type="entry name" value="MAJOR FACILITATOR SUPERFAMILY (MFS) PROFILE DOMAIN-CONTAINING PROTEIN"/>
    <property type="match status" value="1"/>
</dbReference>
<feature type="transmembrane region" description="Helical" evidence="7">
    <location>
        <begin position="216"/>
        <end position="239"/>
    </location>
</feature>
<feature type="domain" description="Major facilitator superfamily (MFS) profile" evidence="8">
    <location>
        <begin position="14"/>
        <end position="425"/>
    </location>
</feature>
<dbReference type="SUPFAM" id="SSF103473">
    <property type="entry name" value="MFS general substrate transporter"/>
    <property type="match status" value="1"/>
</dbReference>
<dbReference type="PANTHER" id="PTHR43266">
    <property type="entry name" value="MACROLIDE-EFFLUX PROTEIN"/>
    <property type="match status" value="1"/>
</dbReference>
<feature type="transmembrane region" description="Helical" evidence="7">
    <location>
        <begin position="12"/>
        <end position="41"/>
    </location>
</feature>
<evidence type="ECO:0000256" key="4">
    <source>
        <dbReference type="ARBA" id="ARBA00022692"/>
    </source>
</evidence>
<name>A0A8J7L639_9NOST</name>
<feature type="transmembrane region" description="Helical" evidence="7">
    <location>
        <begin position="107"/>
        <end position="131"/>
    </location>
</feature>
<evidence type="ECO:0000256" key="7">
    <source>
        <dbReference type="SAM" id="Phobius"/>
    </source>
</evidence>
<comment type="caution">
    <text evidence="9">The sequence shown here is derived from an EMBL/GenBank/DDBJ whole genome shotgun (WGS) entry which is preliminary data.</text>
</comment>
<keyword evidence="4 7" id="KW-0812">Transmembrane</keyword>
<sequence length="456" mass="49652">MTKTLMTVLQEMRLFIVVWLGQLIAFTGSSITSFAIDIWVYQSTGSITQFALVLVFSTVPMILLSPFVGTLIDRWDRRLILLIANFGISISPLVIGSLYISQQLAVWHVYTLALIHSVFASLLWTTLAASITRLVPKQHYSRANGMSSISNSIARIVAPPVSGALLPLIHIPGIIIIDLCATAVAIICLLLIRFPKITYTNEAAKNSSIWQDTLDGFTYLITHPGLLGLTISISFNSYIMGGIDILIPPLVLTFASTKILGLVSACFGIGTLIGGLLMSIGGWLERKLNIILMAMLASGLLILVSGWKSSLSYFIFSMLLCFILQPIIGGLSQTILQNKVELNMQGRVFSIKSSLEIASLTLGFISFGPLAEMFEHLMVADGYLAKSIGQIIGVGAGRGIGLLLLIMGFVVILATAISYCFPRLRFVEDEYPDVNLDTFNISSESDRTEDTVVSRT</sequence>
<feature type="transmembrane region" description="Helical" evidence="7">
    <location>
        <begin position="152"/>
        <end position="169"/>
    </location>
</feature>
<evidence type="ECO:0000256" key="5">
    <source>
        <dbReference type="ARBA" id="ARBA00022989"/>
    </source>
</evidence>
<dbReference type="Gene3D" id="1.20.1250.20">
    <property type="entry name" value="MFS general substrate transporter like domains"/>
    <property type="match status" value="1"/>
</dbReference>
<evidence type="ECO:0000256" key="1">
    <source>
        <dbReference type="ARBA" id="ARBA00004651"/>
    </source>
</evidence>
<comment type="subcellular location">
    <subcellularLocation>
        <location evidence="1">Cell membrane</location>
        <topology evidence="1">Multi-pass membrane protein</topology>
    </subcellularLocation>
</comment>
<organism evidence="9 10">
    <name type="scientific">Amazonocrinis nigriterrae CENA67</name>
    <dbReference type="NCBI Taxonomy" id="2794033"/>
    <lineage>
        <taxon>Bacteria</taxon>
        <taxon>Bacillati</taxon>
        <taxon>Cyanobacteriota</taxon>
        <taxon>Cyanophyceae</taxon>
        <taxon>Nostocales</taxon>
        <taxon>Nostocaceae</taxon>
        <taxon>Amazonocrinis</taxon>
        <taxon>Amazonocrinis nigriterrae</taxon>
    </lineage>
</organism>
<dbReference type="EMBL" id="JAECZC010000008">
    <property type="protein sequence ID" value="MBH8561889.1"/>
    <property type="molecule type" value="Genomic_DNA"/>
</dbReference>
<feature type="transmembrane region" description="Helical" evidence="7">
    <location>
        <begin position="175"/>
        <end position="195"/>
    </location>
</feature>
<keyword evidence="10" id="KW-1185">Reference proteome</keyword>
<evidence type="ECO:0000256" key="6">
    <source>
        <dbReference type="ARBA" id="ARBA00023136"/>
    </source>
</evidence>
<dbReference type="InterPro" id="IPR011701">
    <property type="entry name" value="MFS"/>
</dbReference>
<dbReference type="CDD" id="cd06173">
    <property type="entry name" value="MFS_MefA_like"/>
    <property type="match status" value="1"/>
</dbReference>
<accession>A0A8J7L639</accession>
<feature type="transmembrane region" description="Helical" evidence="7">
    <location>
        <begin position="357"/>
        <end position="379"/>
    </location>
</feature>
<proteinExistence type="predicted"/>
<dbReference type="InterPro" id="IPR020846">
    <property type="entry name" value="MFS_dom"/>
</dbReference>
<feature type="transmembrane region" description="Helical" evidence="7">
    <location>
        <begin position="47"/>
        <end position="72"/>
    </location>
</feature>
<dbReference type="Pfam" id="PF07690">
    <property type="entry name" value="MFS_1"/>
    <property type="match status" value="1"/>
</dbReference>
<dbReference type="PROSITE" id="PS50850">
    <property type="entry name" value="MFS"/>
    <property type="match status" value="1"/>
</dbReference>
<gene>
    <name evidence="9" type="ORF">I8748_06825</name>
</gene>
<keyword evidence="6 7" id="KW-0472">Membrane</keyword>
<evidence type="ECO:0000256" key="2">
    <source>
        <dbReference type="ARBA" id="ARBA00022448"/>
    </source>
</evidence>
<dbReference type="InterPro" id="IPR036259">
    <property type="entry name" value="MFS_trans_sf"/>
</dbReference>
<feature type="transmembrane region" description="Helical" evidence="7">
    <location>
        <begin position="313"/>
        <end position="336"/>
    </location>
</feature>
<dbReference type="AlphaFoldDB" id="A0A8J7L639"/>
<feature type="transmembrane region" description="Helical" evidence="7">
    <location>
        <begin position="259"/>
        <end position="278"/>
    </location>
</feature>
<evidence type="ECO:0000259" key="8">
    <source>
        <dbReference type="PROSITE" id="PS50850"/>
    </source>
</evidence>
<dbReference type="RefSeq" id="WP_198123886.1">
    <property type="nucleotide sequence ID" value="NZ_JAECZC010000008.1"/>
</dbReference>
<feature type="transmembrane region" description="Helical" evidence="7">
    <location>
        <begin position="290"/>
        <end position="307"/>
    </location>
</feature>
<feature type="transmembrane region" description="Helical" evidence="7">
    <location>
        <begin position="399"/>
        <end position="421"/>
    </location>
</feature>
<dbReference type="GO" id="GO:0022857">
    <property type="term" value="F:transmembrane transporter activity"/>
    <property type="evidence" value="ECO:0007669"/>
    <property type="project" value="InterPro"/>
</dbReference>
<evidence type="ECO:0000313" key="10">
    <source>
        <dbReference type="Proteomes" id="UP000632766"/>
    </source>
</evidence>
<dbReference type="GO" id="GO:0005886">
    <property type="term" value="C:plasma membrane"/>
    <property type="evidence" value="ECO:0007669"/>
    <property type="project" value="UniProtKB-SubCell"/>
</dbReference>
<keyword evidence="3" id="KW-1003">Cell membrane</keyword>
<evidence type="ECO:0000256" key="3">
    <source>
        <dbReference type="ARBA" id="ARBA00022475"/>
    </source>
</evidence>
<reference evidence="9 10" key="1">
    <citation type="journal article" date="2021" name="Int. J. Syst. Evol. Microbiol.">
        <title>Amazonocrinis nigriterrae gen. nov., sp. nov., Atlanticothrix silvestris gen. nov., sp. nov. and Dendronalium phyllosphericum gen. nov., sp. nov., nostocacean cyanobacteria from Brazilian environments.</title>
        <authorList>
            <person name="Alvarenga D.O."/>
            <person name="Andreote A.P.D."/>
            <person name="Branco L.H.Z."/>
            <person name="Delbaje E."/>
            <person name="Cruz R.B."/>
            <person name="Varani A.M."/>
            <person name="Fiore M.F."/>
        </authorList>
    </citation>
    <scope>NUCLEOTIDE SEQUENCE [LARGE SCALE GENOMIC DNA]</scope>
    <source>
        <strain evidence="9 10">CENA67</strain>
    </source>
</reference>
<keyword evidence="5 7" id="KW-1133">Transmembrane helix</keyword>
<feature type="transmembrane region" description="Helical" evidence="7">
    <location>
        <begin position="79"/>
        <end position="101"/>
    </location>
</feature>
<protein>
    <submittedName>
        <fullName evidence="9">MFS transporter</fullName>
    </submittedName>
</protein>
<dbReference type="Proteomes" id="UP000632766">
    <property type="component" value="Unassembled WGS sequence"/>
</dbReference>